<feature type="region of interest" description="Disordered" evidence="1">
    <location>
        <begin position="563"/>
        <end position="621"/>
    </location>
</feature>
<comment type="caution">
    <text evidence="2">The sequence shown here is derived from an EMBL/GenBank/DDBJ whole genome shotgun (WGS) entry which is preliminary data.</text>
</comment>
<dbReference type="OrthoDB" id="360402at2759"/>
<feature type="compositionally biased region" description="Polar residues" evidence="1">
    <location>
        <begin position="51"/>
        <end position="62"/>
    </location>
</feature>
<keyword evidence="3" id="KW-1185">Reference proteome</keyword>
<dbReference type="RefSeq" id="XP_067924327.1">
    <property type="nucleotide sequence ID" value="XM_068063694.1"/>
</dbReference>
<feature type="region of interest" description="Disordered" evidence="1">
    <location>
        <begin position="51"/>
        <end position="72"/>
    </location>
</feature>
<feature type="region of interest" description="Disordered" evidence="1">
    <location>
        <begin position="679"/>
        <end position="712"/>
    </location>
</feature>
<evidence type="ECO:0000256" key="1">
    <source>
        <dbReference type="SAM" id="MobiDB-lite"/>
    </source>
</evidence>
<feature type="region of interest" description="Disordered" evidence="1">
    <location>
        <begin position="1700"/>
        <end position="1787"/>
    </location>
</feature>
<feature type="compositionally biased region" description="Polar residues" evidence="1">
    <location>
        <begin position="971"/>
        <end position="980"/>
    </location>
</feature>
<feature type="compositionally biased region" description="Polar residues" evidence="1">
    <location>
        <begin position="825"/>
        <end position="836"/>
    </location>
</feature>
<feature type="compositionally biased region" description="Low complexity" evidence="1">
    <location>
        <begin position="1214"/>
        <end position="1223"/>
    </location>
</feature>
<feature type="region of interest" description="Disordered" evidence="1">
    <location>
        <begin position="956"/>
        <end position="983"/>
    </location>
</feature>
<reference evidence="2 3" key="1">
    <citation type="journal article" date="2017" name="Int. J. Parasitol.">
        <title>The genome of the protozoan parasite Cystoisospora suis and a reverse vaccinology approach to identify vaccine candidates.</title>
        <authorList>
            <person name="Palmieri N."/>
            <person name="Shrestha A."/>
            <person name="Ruttkowski B."/>
            <person name="Beck T."/>
            <person name="Vogl C."/>
            <person name="Tomley F."/>
            <person name="Blake D.P."/>
            <person name="Joachim A."/>
        </authorList>
    </citation>
    <scope>NUCLEOTIDE SEQUENCE [LARGE SCALE GENOMIC DNA]</scope>
    <source>
        <strain evidence="2 3">Wien I</strain>
    </source>
</reference>
<feature type="compositionally biased region" description="Basic and acidic residues" evidence="1">
    <location>
        <begin position="690"/>
        <end position="705"/>
    </location>
</feature>
<evidence type="ECO:0000313" key="2">
    <source>
        <dbReference type="EMBL" id="PHJ22650.1"/>
    </source>
</evidence>
<name>A0A2C6KQ79_9APIC</name>
<protein>
    <submittedName>
        <fullName evidence="2">Uncharacterized protein</fullName>
    </submittedName>
</protein>
<dbReference type="GeneID" id="94426905"/>
<feature type="region of interest" description="Disordered" evidence="1">
    <location>
        <begin position="85"/>
        <end position="148"/>
    </location>
</feature>
<feature type="region of interest" description="Disordered" evidence="1">
    <location>
        <begin position="1002"/>
        <end position="1272"/>
    </location>
</feature>
<feature type="region of interest" description="Disordered" evidence="1">
    <location>
        <begin position="1809"/>
        <end position="1866"/>
    </location>
</feature>
<proteinExistence type="predicted"/>
<sequence>MSTRHISVPRPRVRPSSCRCIPVMRQLLQSVPLRHTSFDVEQEECLFLTEKSSPSRCPSRQESISKDKDSYSRALPTTTVIANAREEECSVTNESPSQFAPDVSRGSSLAKTKAGVDSSERIDTPENDSTEQKTTVPGHGHPDNARAGKIEKRSLYDLPYLLPFDCMAFTPLCAQPLCRCIRNARDEGLSSSGSSLSQASPCSSPPLSQCQSSAEVSCFSTPQPSPTCVLSPPHDSATASSPSCSLFSNTPSSPFQSPVTAGPSSPPSPLPVSSVCCSPPINVSKKSSASPPPLCACCGLPDLSDWCLCYYPLNSECVGGRTFSRCSPVQCVSGRRAGEEGEGVQDSDEDEQSDNGALCAFVNDVFAKGQLTARPGVDPVCGKGTKTLIQGWPTHRICHVCRLQGNRNKNESSGNGEGEEQDTPQSQREKKTVERRCRVCGEKSLLSPDPEWEGRVMVTPSWAYAFEHFSSVYACKEPIKNKGGKVETEGGITWRITLLIECLVKPGSFRPRLRSSLGASSLTSARRQVTRARRGGHFQAAAAFARLYFSGSVSTPTALGVGSHAAQSCSARPDKTKPVRGGDEADTEVTVAGEGRELERKEPGNYRGVEGKEGGEGLSARCSTRRGRAEAAVVAAALAAEGSREDAFFQNFLEWECGDPSAIRPLRLLVFTLGSKQTRQASQSGLAKRTKGEGQQRPQRVGDTKKRSRRNSVGWAQPFELWSTDEGGLLFSVAGRASQDKGNGLSEGEASACGATGHTGDQNALDGQGEDKNKSGEADEETMCTTDEIPSRDRGVGREGLNGIGDSVRVRSEDQEQVSEDDCGRTTQQLVPTGSATGMGEKPEARCSAGVPEDKAITGTEATEEDASAPCASSSPESAPVERKGCGLGLAVDVARKVEPTSATSSASSPSGVLVEGSCLLEAGEGQMQAAKEVIPRSEAREHSRVALCAFTRAGSDGDTLRRSDAPKSCEASTRTSVGQSAKAATGQEGLGFFCTPAAVATEGGQSDAGLPTGNPVHGLSSNLPLSPCPTAGGKTQKDQAGRLAGITSDSPRPKSTEASQVHAELVCPSTLGEDSSDTVASQCEPRPSFSPDSSNTFLRGFTREESNGLSLPSSADSRSDSSVSPADVARSDCSSSGTPPQNVPSGDKPGSTVRVKREPVEEQPSPAFKAPASRVVEKKDVKKETLPGRSSEQPTLPPDRLGHSPAREPQIRSSSSSGQGSSRAYERAVNGSGSQPAEDTDPPLSSGVTPSDREAPAAGERQETGFPGYCRHGSSKTLLLLAPSREEPDPDLRKWCQEENVRKHSWVFLVPPSAFVPAAFRSTTAAAASTAVGESQKTSEESAAIPGKVECSCGDCPNAASASLSKEGWGYGCCSSCFSNWRCVVGPTKPPQHQQLRATNCLSSEKAKRWFVGVRKPFDKKNQLQSFLRKFCGDYFPWNGAKNCFLAPLGFAYELTKLAVTYNFHVEDRLLRLVHGQLRLLASAARAVDAFSGGSAFDTVSAAQGRSTLIYGNRQESEFFCWLADELGSLEMELDGSEAWQHRLCGILRKAPVWGFRRVFLAVAHQARAAGAGLPMRNSPSPPALGSICYLSMYPDVEPTPGRSEALLREIAEKEVEQGAAGSTGWGRRAAGSHKLNVTAGTGEGRYFLVDRQDLRAFLRRLSAAMVARKWTDCGLSPATSKDADDLIVVCGEIHVSRTPGIGASGSTRSKQPHTSGARPNILSSTSQGGLREREGGQQRWEHTGQERNSMRPSAVEPGRGERSEGCQEARHTSRLGGGGSRSSMIGRKETFHLDPASRQSLFLVDSDDEEKENIRQKQRNRGVVKSRGRKRRLSHDSLNSPSSSCEDSPRQARSPEAVTETADRGDDVREMLFIAVGKTEDLTKKMEDELDVALKSIRPPRVTWGADGKVSTTGPGTGGLRLVREPRGAAEWAWIAFVVVPDLPTSRKRKDRSEESCSGFQVEQWVNLYSPKLLCGLLGGAVLIERHVLSEVEKCKAWPSDGTPAKVELDKVVAKSEAAVARALSGSSFLTADMRERNAEGGLFRDYRFYIAGDRDTKEHRLCRRLRQRGETKVRDTFGERHTNAVTPKFLYDCILGWSVMCPSKERGHIPSFFKASGRA</sequence>
<feature type="region of interest" description="Disordered" evidence="1">
    <location>
        <begin position="409"/>
        <end position="433"/>
    </location>
</feature>
<feature type="compositionally biased region" description="Low complexity" evidence="1">
    <location>
        <begin position="1110"/>
        <end position="1133"/>
    </location>
</feature>
<gene>
    <name evidence="2" type="ORF">CSUI_003496</name>
</gene>
<evidence type="ECO:0000313" key="3">
    <source>
        <dbReference type="Proteomes" id="UP000221165"/>
    </source>
</evidence>
<feature type="compositionally biased region" description="Polar residues" evidence="1">
    <location>
        <begin position="1134"/>
        <end position="1145"/>
    </location>
</feature>
<feature type="compositionally biased region" description="Basic and acidic residues" evidence="1">
    <location>
        <begin position="594"/>
        <end position="615"/>
    </location>
</feature>
<feature type="compositionally biased region" description="Basic and acidic residues" evidence="1">
    <location>
        <begin position="1176"/>
        <end position="1187"/>
    </location>
</feature>
<feature type="compositionally biased region" description="Basic and acidic residues" evidence="1">
    <location>
        <begin position="1201"/>
        <end position="1211"/>
    </location>
</feature>
<dbReference type="EMBL" id="MIGC01001570">
    <property type="protein sequence ID" value="PHJ22650.1"/>
    <property type="molecule type" value="Genomic_DNA"/>
</dbReference>
<dbReference type="Proteomes" id="UP000221165">
    <property type="component" value="Unassembled WGS sequence"/>
</dbReference>
<dbReference type="VEuPathDB" id="ToxoDB:CSUI_003496"/>
<accession>A0A2C6KQ79</accession>
<feature type="compositionally biased region" description="Low complexity" evidence="1">
    <location>
        <begin position="868"/>
        <end position="879"/>
    </location>
</feature>
<feature type="compositionally biased region" description="Basic and acidic residues" evidence="1">
    <location>
        <begin position="1760"/>
        <end position="1773"/>
    </location>
</feature>
<feature type="region of interest" description="Disordered" evidence="1">
    <location>
        <begin position="738"/>
        <end position="884"/>
    </location>
</feature>
<feature type="compositionally biased region" description="Basic and acidic residues" evidence="1">
    <location>
        <begin position="572"/>
        <end position="583"/>
    </location>
</feature>
<organism evidence="2 3">
    <name type="scientific">Cystoisospora suis</name>
    <dbReference type="NCBI Taxonomy" id="483139"/>
    <lineage>
        <taxon>Eukaryota</taxon>
        <taxon>Sar</taxon>
        <taxon>Alveolata</taxon>
        <taxon>Apicomplexa</taxon>
        <taxon>Conoidasida</taxon>
        <taxon>Coccidia</taxon>
        <taxon>Eucoccidiorida</taxon>
        <taxon>Eimeriorina</taxon>
        <taxon>Sarcocystidae</taxon>
        <taxon>Cystoisospora</taxon>
    </lineage>
</organism>
<feature type="compositionally biased region" description="Basic and acidic residues" evidence="1">
    <location>
        <begin position="959"/>
        <end position="968"/>
    </location>
</feature>
<feature type="compositionally biased region" description="Basic and acidic residues" evidence="1">
    <location>
        <begin position="1732"/>
        <end position="1751"/>
    </location>
</feature>
<feature type="compositionally biased region" description="Polar residues" evidence="1">
    <location>
        <begin position="1706"/>
        <end position="1716"/>
    </location>
</feature>
<feature type="compositionally biased region" description="Basic and acidic residues" evidence="1">
    <location>
        <begin position="1252"/>
        <end position="1264"/>
    </location>
</feature>
<feature type="compositionally biased region" description="Basic residues" evidence="1">
    <location>
        <begin position="1818"/>
        <end position="1835"/>
    </location>
</feature>